<reference evidence="1" key="1">
    <citation type="submission" date="2018-05" db="EMBL/GenBank/DDBJ databases">
        <authorList>
            <person name="Lanie J.A."/>
            <person name="Ng W.-L."/>
            <person name="Kazmierczak K.M."/>
            <person name="Andrzejewski T.M."/>
            <person name="Davidsen T.M."/>
            <person name="Wayne K.J."/>
            <person name="Tettelin H."/>
            <person name="Glass J.I."/>
            <person name="Rusch D."/>
            <person name="Podicherti R."/>
            <person name="Tsui H.-C.T."/>
            <person name="Winkler M.E."/>
        </authorList>
    </citation>
    <scope>NUCLEOTIDE SEQUENCE</scope>
</reference>
<feature type="non-terminal residue" evidence="1">
    <location>
        <position position="207"/>
    </location>
</feature>
<name>A0A382KC37_9ZZZZ</name>
<sequence length="207" mass="21674">MASLFNVLLGILGQSAQTSKMIQANWVANSYMEEVMGFSFDDVDDFDSDTYNEYGLEVAISVEGAVVDGVAGTISIPLSPPVDPDYKQVQVTVSGGGLNENIVLKTLVASEESFGRIVGTVLDKTSGGSAPIPGDPSISVDGCASCQYNGGIQGDGNYAIDQVPLGPQTVRVDVSFGTTGKDFVVADGFINPKTETIVRGDNTIDFD</sequence>
<dbReference type="AlphaFoldDB" id="A0A382KC37"/>
<evidence type="ECO:0000313" key="1">
    <source>
        <dbReference type="EMBL" id="SVC20291.1"/>
    </source>
</evidence>
<gene>
    <name evidence="1" type="ORF">METZ01_LOCUS273145</name>
</gene>
<dbReference type="EMBL" id="UINC01078834">
    <property type="protein sequence ID" value="SVC20291.1"/>
    <property type="molecule type" value="Genomic_DNA"/>
</dbReference>
<organism evidence="1">
    <name type="scientific">marine metagenome</name>
    <dbReference type="NCBI Taxonomy" id="408172"/>
    <lineage>
        <taxon>unclassified sequences</taxon>
        <taxon>metagenomes</taxon>
        <taxon>ecological metagenomes</taxon>
    </lineage>
</organism>
<accession>A0A382KC37</accession>
<protein>
    <submittedName>
        <fullName evidence="1">Uncharacterized protein</fullName>
    </submittedName>
</protein>
<proteinExistence type="predicted"/>